<organism evidence="1 3">
    <name type="scientific">Didymodactylos carnosus</name>
    <dbReference type="NCBI Taxonomy" id="1234261"/>
    <lineage>
        <taxon>Eukaryota</taxon>
        <taxon>Metazoa</taxon>
        <taxon>Spiralia</taxon>
        <taxon>Gnathifera</taxon>
        <taxon>Rotifera</taxon>
        <taxon>Eurotatoria</taxon>
        <taxon>Bdelloidea</taxon>
        <taxon>Philodinida</taxon>
        <taxon>Philodinidae</taxon>
        <taxon>Didymodactylos</taxon>
    </lineage>
</organism>
<dbReference type="AlphaFoldDB" id="A0A815C4J8"/>
<dbReference type="Proteomes" id="UP000663829">
    <property type="component" value="Unassembled WGS sequence"/>
</dbReference>
<name>A0A815C4J8_9BILA</name>
<sequence length="110" mass="12611">MHITYETKQTETEVTDPNIQTQIITKKEAAAAILQAKHALEKRIMDLKNEQQYITQTCVELSLFLHKNAITPYNDDLIECVNHLIREEKNKSACGSNNQNVIDGLERMII</sequence>
<accession>A0A815C4J8</accession>
<evidence type="ECO:0000313" key="2">
    <source>
        <dbReference type="EMBL" id="CAF4072420.1"/>
    </source>
</evidence>
<dbReference type="Proteomes" id="UP000681722">
    <property type="component" value="Unassembled WGS sequence"/>
</dbReference>
<protein>
    <submittedName>
        <fullName evidence="1">Uncharacterized protein</fullName>
    </submittedName>
</protein>
<dbReference type="PANTHER" id="PTHR32046">
    <property type="entry name" value="G DOMAIN-CONTAINING PROTEIN"/>
    <property type="match status" value="1"/>
</dbReference>
<evidence type="ECO:0000313" key="1">
    <source>
        <dbReference type="EMBL" id="CAF1278771.1"/>
    </source>
</evidence>
<comment type="caution">
    <text evidence="1">The sequence shown here is derived from an EMBL/GenBank/DDBJ whole genome shotgun (WGS) entry which is preliminary data.</text>
</comment>
<reference evidence="1" key="1">
    <citation type="submission" date="2021-02" db="EMBL/GenBank/DDBJ databases">
        <authorList>
            <person name="Nowell W R."/>
        </authorList>
    </citation>
    <scope>NUCLEOTIDE SEQUENCE</scope>
</reference>
<dbReference type="EMBL" id="CAJOBC010026830">
    <property type="protein sequence ID" value="CAF4072420.1"/>
    <property type="molecule type" value="Genomic_DNA"/>
</dbReference>
<evidence type="ECO:0000313" key="3">
    <source>
        <dbReference type="Proteomes" id="UP000663829"/>
    </source>
</evidence>
<keyword evidence="3" id="KW-1185">Reference proteome</keyword>
<proteinExistence type="predicted"/>
<dbReference type="EMBL" id="CAJNOQ010011519">
    <property type="protein sequence ID" value="CAF1278771.1"/>
    <property type="molecule type" value="Genomic_DNA"/>
</dbReference>
<gene>
    <name evidence="1" type="ORF">GPM918_LOCUS27451</name>
    <name evidence="2" type="ORF">SRO942_LOCUS27779</name>
</gene>
<dbReference type="OrthoDB" id="2386367at2759"/>
<dbReference type="PANTHER" id="PTHR32046:SF11">
    <property type="entry name" value="IMMUNE-ASSOCIATED NUCLEOTIDE-BINDING PROTEIN 10-LIKE"/>
    <property type="match status" value="1"/>
</dbReference>